<name>A0ABS2YV39_POLSE</name>
<dbReference type="EMBL" id="JAAWVN010007819">
    <property type="protein sequence ID" value="MBN3290354.1"/>
    <property type="molecule type" value="Genomic_DNA"/>
</dbReference>
<dbReference type="InterPro" id="IPR051051">
    <property type="entry name" value="E3_ubiq-ligase_TRIM/RNF"/>
</dbReference>
<keyword evidence="1" id="KW-0479">Metal-binding</keyword>
<dbReference type="Pfam" id="PF13765">
    <property type="entry name" value="PRY"/>
    <property type="match status" value="1"/>
</dbReference>
<feature type="non-terminal residue" evidence="6">
    <location>
        <position position="332"/>
    </location>
</feature>
<keyword evidence="4" id="KW-0175">Coiled coil</keyword>
<dbReference type="Proteomes" id="UP001166052">
    <property type="component" value="Unassembled WGS sequence"/>
</dbReference>
<keyword evidence="3" id="KW-0862">Zinc</keyword>
<dbReference type="PANTHER" id="PTHR25465:SF14">
    <property type="entry name" value="E3 UBIQUITIN-PROTEIN LIGASE TRIM65"/>
    <property type="match status" value="1"/>
</dbReference>
<dbReference type="SMART" id="SM00449">
    <property type="entry name" value="SPRY"/>
    <property type="match status" value="1"/>
</dbReference>
<evidence type="ECO:0000256" key="4">
    <source>
        <dbReference type="SAM" id="Coils"/>
    </source>
</evidence>
<dbReference type="InterPro" id="IPR043136">
    <property type="entry name" value="B30.2/SPRY_sf"/>
</dbReference>
<organism evidence="6 7">
    <name type="scientific">Polypterus senegalus</name>
    <name type="common">Senegal bichir</name>
    <dbReference type="NCBI Taxonomy" id="55291"/>
    <lineage>
        <taxon>Eukaryota</taxon>
        <taxon>Metazoa</taxon>
        <taxon>Chordata</taxon>
        <taxon>Craniata</taxon>
        <taxon>Vertebrata</taxon>
        <taxon>Euteleostomi</taxon>
        <taxon>Actinopterygii</taxon>
        <taxon>Polypteriformes</taxon>
        <taxon>Polypteridae</taxon>
        <taxon>Polypterus</taxon>
    </lineage>
</organism>
<proteinExistence type="predicted"/>
<dbReference type="InterPro" id="IPR001870">
    <property type="entry name" value="B30.2/SPRY"/>
</dbReference>
<dbReference type="PROSITE" id="PS50188">
    <property type="entry name" value="B302_SPRY"/>
    <property type="match status" value="1"/>
</dbReference>
<gene>
    <name evidence="6" type="primary">Trim16_0</name>
    <name evidence="6" type="ORF">GTO92_0018822</name>
</gene>
<dbReference type="PANTHER" id="PTHR25465">
    <property type="entry name" value="B-BOX DOMAIN CONTAINING"/>
    <property type="match status" value="1"/>
</dbReference>
<dbReference type="Pfam" id="PF25600">
    <property type="entry name" value="TRIM_CC"/>
    <property type="match status" value="1"/>
</dbReference>
<sequence length="332" mass="38665">SLERELEENEKSFTDLIHYIEETQKKLVERIREQEKREIEKAEGVMERLEKEIEELKKKDTELKELSDTKDNIHFLQTFSSLCVLPSDGDSLSFTVTDDLSFEDLRKELSGLKKSLEKISQWDIKTWTTSGHEAPLVTLQPPEPQSRDEFLHYGVSLDLRPTTLRRDLRLSEGNKKVTYNGTDANYPDHPDRFDRWRQVLCREALTGTRCYWEVECTGESLRIGVTYKRLRRKGDKKECGLGNNEMSWCLAWYNSRYTVHHNNKHTALSACYSPRIGVYLDWPAGSLSFYSISHTMTLLQRFKTSFTEPIYPGFGVWLNSSVKICHLTPGDH</sequence>
<feature type="non-terminal residue" evidence="6">
    <location>
        <position position="1"/>
    </location>
</feature>
<comment type="caution">
    <text evidence="6">The sequence shown here is derived from an EMBL/GenBank/DDBJ whole genome shotgun (WGS) entry which is preliminary data.</text>
</comment>
<dbReference type="PRINTS" id="PR01407">
    <property type="entry name" value="BUTYPHLNCDUF"/>
</dbReference>
<dbReference type="InterPro" id="IPR003877">
    <property type="entry name" value="SPRY_dom"/>
</dbReference>
<protein>
    <submittedName>
        <fullName evidence="6">TRI16 protein</fullName>
    </submittedName>
</protein>
<keyword evidence="2" id="KW-0863">Zinc-finger</keyword>
<evidence type="ECO:0000313" key="6">
    <source>
        <dbReference type="EMBL" id="MBN3290354.1"/>
    </source>
</evidence>
<feature type="domain" description="B30.2/SPRY" evidence="5">
    <location>
        <begin position="137"/>
        <end position="332"/>
    </location>
</feature>
<dbReference type="InterPro" id="IPR013320">
    <property type="entry name" value="ConA-like_dom_sf"/>
</dbReference>
<evidence type="ECO:0000256" key="1">
    <source>
        <dbReference type="ARBA" id="ARBA00022723"/>
    </source>
</evidence>
<keyword evidence="7" id="KW-1185">Reference proteome</keyword>
<evidence type="ECO:0000256" key="2">
    <source>
        <dbReference type="ARBA" id="ARBA00022771"/>
    </source>
</evidence>
<dbReference type="SMART" id="SM00589">
    <property type="entry name" value="PRY"/>
    <property type="match status" value="1"/>
</dbReference>
<dbReference type="Gene3D" id="2.60.120.920">
    <property type="match status" value="1"/>
</dbReference>
<feature type="coiled-coil region" evidence="4">
    <location>
        <begin position="25"/>
        <end position="69"/>
    </location>
</feature>
<accession>A0ABS2YV39</accession>
<dbReference type="InterPro" id="IPR058030">
    <property type="entry name" value="TRIM8/14/16/25/29/45/65_CC"/>
</dbReference>
<evidence type="ECO:0000259" key="5">
    <source>
        <dbReference type="PROSITE" id="PS50188"/>
    </source>
</evidence>
<evidence type="ECO:0000313" key="7">
    <source>
        <dbReference type="Proteomes" id="UP001166052"/>
    </source>
</evidence>
<dbReference type="CDD" id="cd16040">
    <property type="entry name" value="SPRY_PRY_SNTX"/>
    <property type="match status" value="1"/>
</dbReference>
<evidence type="ECO:0000256" key="3">
    <source>
        <dbReference type="ARBA" id="ARBA00022833"/>
    </source>
</evidence>
<dbReference type="InterPro" id="IPR006574">
    <property type="entry name" value="PRY"/>
</dbReference>
<dbReference type="SUPFAM" id="SSF49899">
    <property type="entry name" value="Concanavalin A-like lectins/glucanases"/>
    <property type="match status" value="1"/>
</dbReference>
<dbReference type="InterPro" id="IPR003879">
    <property type="entry name" value="Butyrophylin_SPRY"/>
</dbReference>
<reference evidence="6" key="1">
    <citation type="journal article" date="2021" name="Cell">
        <title>Tracing the genetic footprints of vertebrate landing in non-teleost ray-finned fishes.</title>
        <authorList>
            <person name="Bi X."/>
            <person name="Wang K."/>
            <person name="Yang L."/>
            <person name="Pan H."/>
            <person name="Jiang H."/>
            <person name="Wei Q."/>
            <person name="Fang M."/>
            <person name="Yu H."/>
            <person name="Zhu C."/>
            <person name="Cai Y."/>
            <person name="He Y."/>
            <person name="Gan X."/>
            <person name="Zeng H."/>
            <person name="Yu D."/>
            <person name="Zhu Y."/>
            <person name="Jiang H."/>
            <person name="Qiu Q."/>
            <person name="Yang H."/>
            <person name="Zhang Y.E."/>
            <person name="Wang W."/>
            <person name="Zhu M."/>
            <person name="He S."/>
            <person name="Zhang G."/>
        </authorList>
    </citation>
    <scope>NUCLEOTIDE SEQUENCE</scope>
    <source>
        <strain evidence="6">Bchr_001</strain>
    </source>
</reference>
<dbReference type="Pfam" id="PF00622">
    <property type="entry name" value="SPRY"/>
    <property type="match status" value="1"/>
</dbReference>